<dbReference type="AlphaFoldDB" id="A0A546XDU1"/>
<proteinExistence type="predicted"/>
<gene>
    <name evidence="1" type="ORF">EXN61_26855</name>
</gene>
<name>A0A546XDU1_AGRTU</name>
<protein>
    <submittedName>
        <fullName evidence="1">Uncharacterized protein</fullName>
    </submittedName>
</protein>
<dbReference type="RefSeq" id="WP_142860236.1">
    <property type="nucleotide sequence ID" value="NZ_SGOE01000014.1"/>
</dbReference>
<evidence type="ECO:0000313" key="2">
    <source>
        <dbReference type="Proteomes" id="UP000317023"/>
    </source>
</evidence>
<accession>A0A546XDU1</accession>
<dbReference type="Proteomes" id="UP000317023">
    <property type="component" value="Unassembled WGS sequence"/>
</dbReference>
<dbReference type="EMBL" id="SGOE01000014">
    <property type="protein sequence ID" value="TRA98900.1"/>
    <property type="molecule type" value="Genomic_DNA"/>
</dbReference>
<sequence length="89" mass="10150">MLRNLLGRGPEKSAELPDVRSLYDPTYFDGRKLIANPENEYGVLLNLGLQSEVARLDTNERLDTLIEIQRELLATQKAILEALQRPERS</sequence>
<comment type="caution">
    <text evidence="1">The sequence shown here is derived from an EMBL/GenBank/DDBJ whole genome shotgun (WGS) entry which is preliminary data.</text>
</comment>
<organism evidence="1 2">
    <name type="scientific">Agrobacterium tumefaciens</name>
    <dbReference type="NCBI Taxonomy" id="358"/>
    <lineage>
        <taxon>Bacteria</taxon>
        <taxon>Pseudomonadati</taxon>
        <taxon>Pseudomonadota</taxon>
        <taxon>Alphaproteobacteria</taxon>
        <taxon>Hyphomicrobiales</taxon>
        <taxon>Rhizobiaceae</taxon>
        <taxon>Rhizobium/Agrobacterium group</taxon>
        <taxon>Agrobacterium</taxon>
        <taxon>Agrobacterium tumefaciens complex</taxon>
    </lineage>
</organism>
<reference evidence="1 2" key="1">
    <citation type="journal article" date="2019" name="Appl. Microbiol. Biotechnol.">
        <title>Differential efficiency of wild type rhizogenic strains for rol gene transformation of plants.</title>
        <authorList>
            <person name="Desmet S."/>
            <person name="De Keyser E."/>
            <person name="Van Vaerenbergh J."/>
            <person name="Baeyen S."/>
            <person name="Van Huylenbroeck J."/>
            <person name="Geelen D."/>
            <person name="Dhooghe E."/>
        </authorList>
    </citation>
    <scope>NUCLEOTIDE SEQUENCE [LARGE SCALE GENOMIC DNA]</scope>
    <source>
        <strain evidence="1 2">MAFF210266</strain>
    </source>
</reference>
<evidence type="ECO:0000313" key="1">
    <source>
        <dbReference type="EMBL" id="TRA98900.1"/>
    </source>
</evidence>